<evidence type="ECO:0000256" key="3">
    <source>
        <dbReference type="ARBA" id="ARBA00022475"/>
    </source>
</evidence>
<dbReference type="PANTHER" id="PTHR33406">
    <property type="entry name" value="MEMBRANE PROTEIN MJ1562-RELATED"/>
    <property type="match status" value="1"/>
</dbReference>
<dbReference type="Pfam" id="PF03176">
    <property type="entry name" value="MMPL"/>
    <property type="match status" value="2"/>
</dbReference>
<reference evidence="10" key="1">
    <citation type="submission" date="2023-07" db="EMBL/GenBank/DDBJ databases">
        <title>Conexibacter stalactiti sp. nov., isolated from stalactites in a lava cave and emended description of the genus Conexibacter.</title>
        <authorList>
            <person name="Lee S.D."/>
        </authorList>
    </citation>
    <scope>NUCLEOTIDE SEQUENCE [LARGE SCALE GENOMIC DNA]</scope>
    <source>
        <strain evidence="10">KCTC 39840</strain>
    </source>
</reference>
<accession>A0ABU4HHP3</accession>
<feature type="transmembrane region" description="Helical" evidence="7">
    <location>
        <begin position="305"/>
        <end position="327"/>
    </location>
</feature>
<feature type="transmembrane region" description="Helical" evidence="7">
    <location>
        <begin position="713"/>
        <end position="739"/>
    </location>
</feature>
<dbReference type="PANTHER" id="PTHR33406:SF11">
    <property type="entry name" value="MEMBRANE PROTEIN SCO6666-RELATED"/>
    <property type="match status" value="1"/>
</dbReference>
<keyword evidence="3" id="KW-1003">Cell membrane</keyword>
<evidence type="ECO:0000256" key="7">
    <source>
        <dbReference type="SAM" id="Phobius"/>
    </source>
</evidence>
<evidence type="ECO:0000256" key="4">
    <source>
        <dbReference type="ARBA" id="ARBA00022692"/>
    </source>
</evidence>
<keyword evidence="10" id="KW-1185">Reference proteome</keyword>
<feature type="transmembrane region" description="Helical" evidence="7">
    <location>
        <begin position="184"/>
        <end position="204"/>
    </location>
</feature>
<dbReference type="Proteomes" id="UP001284601">
    <property type="component" value="Unassembled WGS sequence"/>
</dbReference>
<dbReference type="PROSITE" id="PS50156">
    <property type="entry name" value="SSD"/>
    <property type="match status" value="1"/>
</dbReference>
<feature type="transmembrane region" description="Helical" evidence="7">
    <location>
        <begin position="211"/>
        <end position="229"/>
    </location>
</feature>
<dbReference type="InterPro" id="IPR004869">
    <property type="entry name" value="MMPL_dom"/>
</dbReference>
<protein>
    <submittedName>
        <fullName evidence="9">MMPL family transporter</fullName>
    </submittedName>
</protein>
<dbReference type="EMBL" id="JAWSTH010000001">
    <property type="protein sequence ID" value="MDW5592823.1"/>
    <property type="molecule type" value="Genomic_DNA"/>
</dbReference>
<comment type="similarity">
    <text evidence="2">Belongs to the resistance-nodulation-cell division (RND) (TC 2.A.6) family. MmpL subfamily.</text>
</comment>
<keyword evidence="4 7" id="KW-0812">Transmembrane</keyword>
<feature type="transmembrane region" description="Helical" evidence="7">
    <location>
        <begin position="630"/>
        <end position="653"/>
    </location>
</feature>
<keyword evidence="5 7" id="KW-1133">Transmembrane helix</keyword>
<evidence type="ECO:0000256" key="6">
    <source>
        <dbReference type="ARBA" id="ARBA00023136"/>
    </source>
</evidence>
<feature type="transmembrane region" description="Helical" evidence="7">
    <location>
        <begin position="599"/>
        <end position="618"/>
    </location>
</feature>
<evidence type="ECO:0000256" key="1">
    <source>
        <dbReference type="ARBA" id="ARBA00004651"/>
    </source>
</evidence>
<dbReference type="InterPro" id="IPR050545">
    <property type="entry name" value="Mycobact_MmpL"/>
</dbReference>
<proteinExistence type="inferred from homology"/>
<dbReference type="Gene3D" id="1.20.1640.10">
    <property type="entry name" value="Multidrug efflux transporter AcrB transmembrane domain"/>
    <property type="match status" value="2"/>
</dbReference>
<feature type="transmembrane region" description="Helical" evidence="7">
    <location>
        <begin position="410"/>
        <end position="428"/>
    </location>
</feature>
<comment type="caution">
    <text evidence="9">The sequence shown here is derived from an EMBL/GenBank/DDBJ whole genome shotgun (WGS) entry which is preliminary data.</text>
</comment>
<keyword evidence="6 7" id="KW-0472">Membrane</keyword>
<feature type="transmembrane region" description="Helical" evidence="7">
    <location>
        <begin position="276"/>
        <end position="299"/>
    </location>
</feature>
<gene>
    <name evidence="9" type="ORF">R7226_00640</name>
</gene>
<evidence type="ECO:0000313" key="10">
    <source>
        <dbReference type="Proteomes" id="UP001284601"/>
    </source>
</evidence>
<dbReference type="SUPFAM" id="SSF82866">
    <property type="entry name" value="Multidrug efflux transporter AcrB transmembrane domain"/>
    <property type="match status" value="2"/>
</dbReference>
<name>A0ABU4HHP3_9ACTN</name>
<sequence>MTALLHRLGAFCARRHRIVLVAWLLLAVGLGTLAGRLGTQTNDNATLPGTDSQRAADVLEREFPAGAENGTNPIVLRATGDAKLTDARERAVVQRIAAAYARDPAVKAVISPFEPAGAAQLGRDGKIAYVSLTLRDGPAQLTIDDAQALLDRAQELARGSGIEIAAGGYVGADLSQPGSADSDAIGLAAAIVILLFTFGTVVAMGLPILTAILGLGTGLSLITLATHVVQVPSTAPALATMIGLGVGIDYSLFVVTRHRELMAEGLDVREAIAGAVASAGGAVCFAGGTVVIALCSLLLTGIPLVAQLGCVAAIAVLVAVAAAITLLPAALGAVGTKIDALALPGRRRRASRATAAASRDDHGALHAGAAISTRPRLGESDAADASHAPSAADHPAAWTRWAQLIARRPWPALVIAVVLVAALAWPLTTLELGQSDTGQLPSDTTARQAYDLLADGFGAGVNGPLLVAAELPAGGSRAEAAATLERLHVALTRADGVAAVSPPLPAPSGRAALLTVTPRSAPSAEATERLVRELRRDTIPAALRDSEVKAWVGGQTAGFIDLSDEIGDRLPLVIAIVLTLSFLLLTVAFRSLVVPLKAVVMNLLSIGAAFGIVSFVFSHDWSARLIGVEGAAPIVSFVPLMMFAILFGLSMDYEVFLMTRMRERWLATGDAHRAVVEGLAGTARVITAAALIMVCVFSAFLLNGNPTIKQFGLGMAAAVAVDATVIRCLLVPAVMTLLGKHAWWFPRRRVASPAEQPPATVSG</sequence>
<feature type="transmembrane region" description="Helical" evidence="7">
    <location>
        <begin position="572"/>
        <end position="592"/>
    </location>
</feature>
<organism evidence="9 10">
    <name type="scientific">Conexibacter stalactiti</name>
    <dbReference type="NCBI Taxonomy" id="1940611"/>
    <lineage>
        <taxon>Bacteria</taxon>
        <taxon>Bacillati</taxon>
        <taxon>Actinomycetota</taxon>
        <taxon>Thermoleophilia</taxon>
        <taxon>Solirubrobacterales</taxon>
        <taxon>Conexibacteraceae</taxon>
        <taxon>Conexibacter</taxon>
    </lineage>
</organism>
<dbReference type="InterPro" id="IPR000731">
    <property type="entry name" value="SSD"/>
</dbReference>
<evidence type="ECO:0000259" key="8">
    <source>
        <dbReference type="PROSITE" id="PS50156"/>
    </source>
</evidence>
<feature type="transmembrane region" description="Helical" evidence="7">
    <location>
        <begin position="674"/>
        <end position="701"/>
    </location>
</feature>
<comment type="subcellular location">
    <subcellularLocation>
        <location evidence="1">Cell membrane</location>
        <topology evidence="1">Multi-pass membrane protein</topology>
    </subcellularLocation>
</comment>
<feature type="domain" description="SSD" evidence="8">
    <location>
        <begin position="186"/>
        <end position="333"/>
    </location>
</feature>
<evidence type="ECO:0000256" key="2">
    <source>
        <dbReference type="ARBA" id="ARBA00010157"/>
    </source>
</evidence>
<evidence type="ECO:0000313" key="9">
    <source>
        <dbReference type="EMBL" id="MDW5592823.1"/>
    </source>
</evidence>
<dbReference type="RefSeq" id="WP_318595081.1">
    <property type="nucleotide sequence ID" value="NZ_JAWSTH010000001.1"/>
</dbReference>
<evidence type="ECO:0000256" key="5">
    <source>
        <dbReference type="ARBA" id="ARBA00022989"/>
    </source>
</evidence>
<feature type="transmembrane region" description="Helical" evidence="7">
    <location>
        <begin position="235"/>
        <end position="255"/>
    </location>
</feature>